<keyword evidence="1" id="KW-1133">Transmembrane helix</keyword>
<evidence type="ECO:0000313" key="2">
    <source>
        <dbReference type="EMBL" id="PRQ28883.1"/>
    </source>
</evidence>
<reference evidence="2 3" key="1">
    <citation type="journal article" date="2018" name="Nat. Genet.">
        <title>The Rosa genome provides new insights in the design of modern roses.</title>
        <authorList>
            <person name="Bendahmane M."/>
        </authorList>
    </citation>
    <scope>NUCLEOTIDE SEQUENCE [LARGE SCALE GENOMIC DNA]</scope>
    <source>
        <strain evidence="3">cv. Old Blush</strain>
    </source>
</reference>
<organism evidence="2 3">
    <name type="scientific">Rosa chinensis</name>
    <name type="common">China rose</name>
    <dbReference type="NCBI Taxonomy" id="74649"/>
    <lineage>
        <taxon>Eukaryota</taxon>
        <taxon>Viridiplantae</taxon>
        <taxon>Streptophyta</taxon>
        <taxon>Embryophyta</taxon>
        <taxon>Tracheophyta</taxon>
        <taxon>Spermatophyta</taxon>
        <taxon>Magnoliopsida</taxon>
        <taxon>eudicotyledons</taxon>
        <taxon>Gunneridae</taxon>
        <taxon>Pentapetalae</taxon>
        <taxon>rosids</taxon>
        <taxon>fabids</taxon>
        <taxon>Rosales</taxon>
        <taxon>Rosaceae</taxon>
        <taxon>Rosoideae</taxon>
        <taxon>Rosoideae incertae sedis</taxon>
        <taxon>Rosa</taxon>
    </lineage>
</organism>
<keyword evidence="1" id="KW-0472">Membrane</keyword>
<keyword evidence="1" id="KW-0812">Transmembrane</keyword>
<feature type="transmembrane region" description="Helical" evidence="1">
    <location>
        <begin position="39"/>
        <end position="57"/>
    </location>
</feature>
<dbReference type="AlphaFoldDB" id="A0A2P6Q3X7"/>
<accession>A0A2P6Q3X7</accession>
<dbReference type="EMBL" id="PDCK01000043">
    <property type="protein sequence ID" value="PRQ28883.1"/>
    <property type="molecule type" value="Genomic_DNA"/>
</dbReference>
<dbReference type="Proteomes" id="UP000238479">
    <property type="component" value="Chromosome 5"/>
</dbReference>
<dbReference type="Gramene" id="PRQ28883">
    <property type="protein sequence ID" value="PRQ28883"/>
    <property type="gene ID" value="RchiOBHm_Chr5g0007811"/>
</dbReference>
<name>A0A2P6Q3X7_ROSCH</name>
<protein>
    <submittedName>
        <fullName evidence="2">Uncharacterized protein</fullName>
    </submittedName>
</protein>
<evidence type="ECO:0000313" key="3">
    <source>
        <dbReference type="Proteomes" id="UP000238479"/>
    </source>
</evidence>
<proteinExistence type="predicted"/>
<gene>
    <name evidence="2" type="ORF">RchiOBHm_Chr5g0007811</name>
</gene>
<comment type="caution">
    <text evidence="2">The sequence shown here is derived from an EMBL/GenBank/DDBJ whole genome shotgun (WGS) entry which is preliminary data.</text>
</comment>
<evidence type="ECO:0000256" key="1">
    <source>
        <dbReference type="SAM" id="Phobius"/>
    </source>
</evidence>
<sequence>MSEQFMKKGNYFEQQMNDNQKDEVICERSKTMKWSASDMVWSLFCFFPLQFFIVVYSI</sequence>
<keyword evidence="3" id="KW-1185">Reference proteome</keyword>